<sequence>MSSSFILCSVAQLKNNSLLLRFDVWMEKRSEMKLSMYLNIINSNLLDLESTCKHAQTQMQFHAKTNEMGDIHQYAFGALAHEATEVCFGILDADALDVVVSAAAFKY</sequence>
<accession>A0A1D2M2F8</accession>
<name>A0A1D2M2F8_ORCCI</name>
<gene>
    <name evidence="1" type="ORF">Ocin01_19536</name>
</gene>
<evidence type="ECO:0000313" key="2">
    <source>
        <dbReference type="Proteomes" id="UP000094527"/>
    </source>
</evidence>
<protein>
    <submittedName>
        <fullName evidence="1">Uncharacterized protein</fullName>
    </submittedName>
</protein>
<dbReference type="EMBL" id="LJIJ01006045">
    <property type="protein sequence ID" value="ODM87146.1"/>
    <property type="molecule type" value="Genomic_DNA"/>
</dbReference>
<proteinExistence type="predicted"/>
<organism evidence="1 2">
    <name type="scientific">Orchesella cincta</name>
    <name type="common">Springtail</name>
    <name type="synonym">Podura cincta</name>
    <dbReference type="NCBI Taxonomy" id="48709"/>
    <lineage>
        <taxon>Eukaryota</taxon>
        <taxon>Metazoa</taxon>
        <taxon>Ecdysozoa</taxon>
        <taxon>Arthropoda</taxon>
        <taxon>Hexapoda</taxon>
        <taxon>Collembola</taxon>
        <taxon>Entomobryomorpha</taxon>
        <taxon>Entomobryoidea</taxon>
        <taxon>Orchesellidae</taxon>
        <taxon>Orchesellinae</taxon>
        <taxon>Orchesella</taxon>
    </lineage>
</organism>
<evidence type="ECO:0000313" key="1">
    <source>
        <dbReference type="EMBL" id="ODM87146.1"/>
    </source>
</evidence>
<reference evidence="1 2" key="1">
    <citation type="journal article" date="2016" name="Genome Biol. Evol.">
        <title>Gene Family Evolution Reflects Adaptation to Soil Environmental Stressors in the Genome of the Collembolan Orchesella cincta.</title>
        <authorList>
            <person name="Faddeeva-Vakhrusheva A."/>
            <person name="Derks M.F."/>
            <person name="Anvar S.Y."/>
            <person name="Agamennone V."/>
            <person name="Suring W."/>
            <person name="Smit S."/>
            <person name="van Straalen N.M."/>
            <person name="Roelofs D."/>
        </authorList>
    </citation>
    <scope>NUCLEOTIDE SEQUENCE [LARGE SCALE GENOMIC DNA]</scope>
    <source>
        <tissue evidence="1">Mixed pool</tissue>
    </source>
</reference>
<comment type="caution">
    <text evidence="1">The sequence shown here is derived from an EMBL/GenBank/DDBJ whole genome shotgun (WGS) entry which is preliminary data.</text>
</comment>
<dbReference type="Proteomes" id="UP000094527">
    <property type="component" value="Unassembled WGS sequence"/>
</dbReference>
<dbReference type="AlphaFoldDB" id="A0A1D2M2F8"/>
<keyword evidence="2" id="KW-1185">Reference proteome</keyword>